<protein>
    <submittedName>
        <fullName evidence="1">Uncharacterized protein</fullName>
    </submittedName>
</protein>
<comment type="caution">
    <text evidence="1">The sequence shown here is derived from an EMBL/GenBank/DDBJ whole genome shotgun (WGS) entry which is preliminary data.</text>
</comment>
<gene>
    <name evidence="1" type="ORF">EMU01_30890</name>
</gene>
<organism evidence="1 2">
    <name type="scientific">Enterococcus mundtii</name>
    <dbReference type="NCBI Taxonomy" id="53346"/>
    <lineage>
        <taxon>Bacteria</taxon>
        <taxon>Bacillati</taxon>
        <taxon>Bacillota</taxon>
        <taxon>Bacilli</taxon>
        <taxon>Lactobacillales</taxon>
        <taxon>Enterococcaceae</taxon>
        <taxon>Enterococcus</taxon>
    </lineage>
</organism>
<dbReference type="RefSeq" id="WP_071867357.1">
    <property type="nucleotide sequence ID" value="NZ_BJWA01000051.1"/>
</dbReference>
<dbReference type="EMBL" id="BJWA01000051">
    <property type="protein sequence ID" value="GEL81945.1"/>
    <property type="molecule type" value="Genomic_DNA"/>
</dbReference>
<keyword evidence="2" id="KW-1185">Reference proteome</keyword>
<evidence type="ECO:0000313" key="2">
    <source>
        <dbReference type="Proteomes" id="UP000321175"/>
    </source>
</evidence>
<accession>A0ABQ0VGZ5</accession>
<evidence type="ECO:0000313" key="1">
    <source>
        <dbReference type="EMBL" id="GEL81945.1"/>
    </source>
</evidence>
<sequence length="61" mass="7200">MRDTVTIQIETETNQQMKDELNKFYGGISKEYTRKKNYTVQITNSNNQRAVYIHSLNSEVK</sequence>
<reference evidence="1 2" key="1">
    <citation type="submission" date="2019-07" db="EMBL/GenBank/DDBJ databases">
        <title>Whole genome shotgun sequence of Enterococcus mundtii NBRC 100490.</title>
        <authorList>
            <person name="Hosoyama A."/>
            <person name="Uohara A."/>
            <person name="Ohji S."/>
            <person name="Ichikawa N."/>
        </authorList>
    </citation>
    <scope>NUCLEOTIDE SEQUENCE [LARGE SCALE GENOMIC DNA]</scope>
    <source>
        <strain evidence="1 2">NBRC 100490</strain>
    </source>
</reference>
<name>A0ABQ0VGZ5_ENTMU</name>
<dbReference type="Proteomes" id="UP000321175">
    <property type="component" value="Unassembled WGS sequence"/>
</dbReference>
<proteinExistence type="predicted"/>